<evidence type="ECO:0000259" key="7">
    <source>
        <dbReference type="PROSITE" id="PS51093"/>
    </source>
</evidence>
<accession>A0ABV6KCP6</accession>
<keyword evidence="9" id="KW-1185">Reference proteome</keyword>
<comment type="subcellular location">
    <subcellularLocation>
        <location evidence="1">Cytoplasm</location>
    </subcellularLocation>
</comment>
<dbReference type="InterPro" id="IPR050890">
    <property type="entry name" value="PTS_EIIA_component"/>
</dbReference>
<organism evidence="8 9">
    <name type="scientific">Halalkalibacter kiskunsagensis</name>
    <dbReference type="NCBI Taxonomy" id="1548599"/>
    <lineage>
        <taxon>Bacteria</taxon>
        <taxon>Bacillati</taxon>
        <taxon>Bacillota</taxon>
        <taxon>Bacilli</taxon>
        <taxon>Bacillales</taxon>
        <taxon>Bacillaceae</taxon>
        <taxon>Halalkalibacter</taxon>
    </lineage>
</organism>
<evidence type="ECO:0000256" key="1">
    <source>
        <dbReference type="ARBA" id="ARBA00004496"/>
    </source>
</evidence>
<sequence length="165" mass="18209">MLQKFFSKKVKSQIEEIYSPLTGEIISLTEVPDPVFAEKMMGDGLAIIPKEGKVISPIDGEIIQVFPTKHAIGIKSVKGLEILIHVGLETVELKGEGFEALVQEGQAVKVGDDLLNFDIEFLENNNKEIVTPIIITNTSEKVGCMEQSSNLEVNRKELILKCSLK</sequence>
<dbReference type="Gene3D" id="2.70.70.10">
    <property type="entry name" value="Glucose Permease (Domain IIA)"/>
    <property type="match status" value="1"/>
</dbReference>
<evidence type="ECO:0000256" key="3">
    <source>
        <dbReference type="ARBA" id="ARBA00022597"/>
    </source>
</evidence>
<dbReference type="PANTHER" id="PTHR45008:SF1">
    <property type="entry name" value="PTS SYSTEM GLUCOSE-SPECIFIC EIIA COMPONENT"/>
    <property type="match status" value="1"/>
</dbReference>
<reference evidence="8 9" key="1">
    <citation type="submission" date="2024-09" db="EMBL/GenBank/DDBJ databases">
        <authorList>
            <person name="Sun Q."/>
            <person name="Mori K."/>
        </authorList>
    </citation>
    <scope>NUCLEOTIDE SEQUENCE [LARGE SCALE GENOMIC DNA]</scope>
    <source>
        <strain evidence="8 9">NCAIM B.02610</strain>
    </source>
</reference>
<gene>
    <name evidence="8" type="ORF">ACFFHM_11475</name>
</gene>
<dbReference type="Pfam" id="PF00358">
    <property type="entry name" value="PTS_EIIA_1"/>
    <property type="match status" value="1"/>
</dbReference>
<keyword evidence="5" id="KW-0598">Phosphotransferase system</keyword>
<dbReference type="PROSITE" id="PS00371">
    <property type="entry name" value="PTS_EIIA_TYPE_1_HIS"/>
    <property type="match status" value="1"/>
</dbReference>
<dbReference type="InterPro" id="IPR011055">
    <property type="entry name" value="Dup_hybrid_motif"/>
</dbReference>
<feature type="domain" description="PTS EIIA type-1" evidence="7">
    <location>
        <begin position="33"/>
        <end position="137"/>
    </location>
</feature>
<evidence type="ECO:0000256" key="4">
    <source>
        <dbReference type="ARBA" id="ARBA00022679"/>
    </source>
</evidence>
<evidence type="ECO:0000313" key="8">
    <source>
        <dbReference type="EMBL" id="MFC0471084.1"/>
    </source>
</evidence>
<name>A0ABV6KCP6_9BACI</name>
<keyword evidence="3 8" id="KW-0762">Sugar transport</keyword>
<dbReference type="EMBL" id="JBHLUX010000030">
    <property type="protein sequence ID" value="MFC0471084.1"/>
    <property type="molecule type" value="Genomic_DNA"/>
</dbReference>
<dbReference type="PANTHER" id="PTHR45008">
    <property type="entry name" value="PTS SYSTEM GLUCOSE-SPECIFIC EIIA COMPONENT"/>
    <property type="match status" value="1"/>
</dbReference>
<keyword evidence="2" id="KW-0813">Transport</keyword>
<dbReference type="InterPro" id="IPR001127">
    <property type="entry name" value="PTS_EIIA_1_perm"/>
</dbReference>
<evidence type="ECO:0000256" key="2">
    <source>
        <dbReference type="ARBA" id="ARBA00022448"/>
    </source>
</evidence>
<keyword evidence="4" id="KW-0808">Transferase</keyword>
<dbReference type="NCBIfam" id="TIGR00830">
    <property type="entry name" value="PTBA"/>
    <property type="match status" value="1"/>
</dbReference>
<dbReference type="PROSITE" id="PS51093">
    <property type="entry name" value="PTS_EIIA_TYPE_1"/>
    <property type="match status" value="1"/>
</dbReference>
<proteinExistence type="predicted"/>
<dbReference type="SUPFAM" id="SSF51261">
    <property type="entry name" value="Duplicated hybrid motif"/>
    <property type="match status" value="1"/>
</dbReference>
<evidence type="ECO:0000256" key="5">
    <source>
        <dbReference type="ARBA" id="ARBA00022683"/>
    </source>
</evidence>
<dbReference type="Proteomes" id="UP001589838">
    <property type="component" value="Unassembled WGS sequence"/>
</dbReference>
<comment type="caution">
    <text evidence="8">The sequence shown here is derived from an EMBL/GenBank/DDBJ whole genome shotgun (WGS) entry which is preliminary data.</text>
</comment>
<evidence type="ECO:0000313" key="9">
    <source>
        <dbReference type="Proteomes" id="UP001589838"/>
    </source>
</evidence>
<keyword evidence="6" id="KW-0418">Kinase</keyword>
<dbReference type="RefSeq" id="WP_335958780.1">
    <property type="nucleotide sequence ID" value="NZ_JAXBLX010000002.1"/>
</dbReference>
<evidence type="ECO:0000256" key="6">
    <source>
        <dbReference type="ARBA" id="ARBA00022777"/>
    </source>
</evidence>
<protein>
    <submittedName>
        <fullName evidence="8">PTS glucose transporter subunit IIA</fullName>
    </submittedName>
</protein>